<name>A0A7X1HZW3_9ACTN</name>
<gene>
    <name evidence="3" type="ORF">H1R13_14930</name>
</gene>
<proteinExistence type="predicted"/>
<evidence type="ECO:0000313" key="3">
    <source>
        <dbReference type="EMBL" id="MBC2866235.1"/>
    </source>
</evidence>
<dbReference type="OrthoDB" id="4333971at2"/>
<evidence type="ECO:0008006" key="5">
    <source>
        <dbReference type="Google" id="ProtNLM"/>
    </source>
</evidence>
<dbReference type="Proteomes" id="UP000517694">
    <property type="component" value="Unassembled WGS sequence"/>
</dbReference>
<organism evidence="3 4">
    <name type="scientific">Streptomyces mexicanus</name>
    <dbReference type="NCBI Taxonomy" id="178566"/>
    <lineage>
        <taxon>Bacteria</taxon>
        <taxon>Bacillati</taxon>
        <taxon>Actinomycetota</taxon>
        <taxon>Actinomycetes</taxon>
        <taxon>Kitasatosporales</taxon>
        <taxon>Streptomycetaceae</taxon>
        <taxon>Streptomyces</taxon>
    </lineage>
</organism>
<evidence type="ECO:0000256" key="1">
    <source>
        <dbReference type="SAM" id="MobiDB-lite"/>
    </source>
</evidence>
<reference evidence="3 4" key="1">
    <citation type="submission" date="2020-08" db="EMBL/GenBank/DDBJ databases">
        <title>Whole-Genome Sequence of French Clinical Streptomyces mexicanus Strain Q0842.</title>
        <authorList>
            <person name="Boxberger M."/>
            <person name="La Scola B."/>
        </authorList>
    </citation>
    <scope>NUCLEOTIDE SEQUENCE [LARGE SCALE GENOMIC DNA]</scope>
    <source>
        <strain evidence="3 4">Marseille-Q0842</strain>
    </source>
</reference>
<dbReference type="EMBL" id="JACMHY010000005">
    <property type="protein sequence ID" value="MBC2866235.1"/>
    <property type="molecule type" value="Genomic_DNA"/>
</dbReference>
<dbReference type="AlphaFoldDB" id="A0A7X1HZW3"/>
<sequence length="157" mass="15857">MRKARWAAAATLAVVVMAAGCGSKNVEGKSTDGTARSSTRVAGKPTGAAPSRATLLERAAGTWKSITAPTDDSLDTLVIKDGTATAKGAKLSCTGTFVPAKKDGKESATITYTCQGGKDGGRGLGHLKLKSDGSSLAIDFDGPPGGWGGPVDSYRRA</sequence>
<comment type="caution">
    <text evidence="3">The sequence shown here is derived from an EMBL/GenBank/DDBJ whole genome shotgun (WGS) entry which is preliminary data.</text>
</comment>
<evidence type="ECO:0000313" key="4">
    <source>
        <dbReference type="Proteomes" id="UP000517694"/>
    </source>
</evidence>
<feature type="compositionally biased region" description="Polar residues" evidence="1">
    <location>
        <begin position="31"/>
        <end position="40"/>
    </location>
</feature>
<feature type="signal peptide" evidence="2">
    <location>
        <begin position="1"/>
        <end position="18"/>
    </location>
</feature>
<evidence type="ECO:0000256" key="2">
    <source>
        <dbReference type="SAM" id="SignalP"/>
    </source>
</evidence>
<dbReference type="PROSITE" id="PS51257">
    <property type="entry name" value="PROKAR_LIPOPROTEIN"/>
    <property type="match status" value="1"/>
</dbReference>
<dbReference type="RefSeq" id="WP_159672422.1">
    <property type="nucleotide sequence ID" value="NZ_JACMHY010000005.1"/>
</dbReference>
<keyword evidence="4" id="KW-1185">Reference proteome</keyword>
<accession>A0A7X1HZW3</accession>
<feature type="chain" id="PRO_5031535452" description="Lipoprotein" evidence="2">
    <location>
        <begin position="19"/>
        <end position="157"/>
    </location>
</feature>
<keyword evidence="2" id="KW-0732">Signal</keyword>
<feature type="region of interest" description="Disordered" evidence="1">
    <location>
        <begin position="138"/>
        <end position="157"/>
    </location>
</feature>
<protein>
    <recommendedName>
        <fullName evidence="5">Lipoprotein</fullName>
    </recommendedName>
</protein>
<feature type="region of interest" description="Disordered" evidence="1">
    <location>
        <begin position="26"/>
        <end position="49"/>
    </location>
</feature>